<evidence type="ECO:0000313" key="4">
    <source>
        <dbReference type="Proteomes" id="UP000176421"/>
    </source>
</evidence>
<reference evidence="3 4" key="1">
    <citation type="journal article" date="2016" name="Nat. Commun.">
        <title>Thousands of microbial genomes shed light on interconnected biogeochemical processes in an aquifer system.</title>
        <authorList>
            <person name="Anantharaman K."/>
            <person name="Brown C.T."/>
            <person name="Hug L.A."/>
            <person name="Sharon I."/>
            <person name="Castelle C.J."/>
            <person name="Probst A.J."/>
            <person name="Thomas B.C."/>
            <person name="Singh A."/>
            <person name="Wilkins M.J."/>
            <person name="Karaoz U."/>
            <person name="Brodie E.L."/>
            <person name="Williams K.H."/>
            <person name="Hubbard S.S."/>
            <person name="Banfield J.F."/>
        </authorList>
    </citation>
    <scope>NUCLEOTIDE SEQUENCE [LARGE SCALE GENOMIC DNA]</scope>
</reference>
<feature type="domain" description="CMP/dCMP-type deaminase" evidence="2">
    <location>
        <begin position="1"/>
        <end position="122"/>
    </location>
</feature>
<dbReference type="Gene3D" id="3.40.140.10">
    <property type="entry name" value="Cytidine Deaminase, domain 2"/>
    <property type="match status" value="1"/>
</dbReference>
<protein>
    <recommendedName>
        <fullName evidence="2">CMP/dCMP-type deaminase domain-containing protein</fullName>
    </recommendedName>
</protein>
<comment type="similarity">
    <text evidence="1">Belongs to the cytidine and deoxycytidylate deaminase family.</text>
</comment>
<evidence type="ECO:0000313" key="3">
    <source>
        <dbReference type="EMBL" id="OGZ67628.1"/>
    </source>
</evidence>
<dbReference type="GO" id="GO:0005829">
    <property type="term" value="C:cytosol"/>
    <property type="evidence" value="ECO:0007669"/>
    <property type="project" value="TreeGrafter"/>
</dbReference>
<sequence length="141" mass="16658">MDTNFDLNKLKEIAEKSYPEDKHKIGAVLICENSKYFSGFTIRRSTVLGSTCAERMVLDNWYQDSARPKPIKIILVGKILRPNFNETHICYPCGMCRELYHQFIQINKIEDFTFECHSWDLKNNDTKTLKELLYYGKPFYE</sequence>
<evidence type="ECO:0000256" key="1">
    <source>
        <dbReference type="ARBA" id="ARBA00006576"/>
    </source>
</evidence>
<dbReference type="GO" id="GO:0072527">
    <property type="term" value="P:pyrimidine-containing compound metabolic process"/>
    <property type="evidence" value="ECO:0007669"/>
    <property type="project" value="UniProtKB-ARBA"/>
</dbReference>
<dbReference type="InterPro" id="IPR050202">
    <property type="entry name" value="Cyt/Deoxycyt_deaminase"/>
</dbReference>
<dbReference type="GO" id="GO:0004126">
    <property type="term" value="F:cytidine deaminase activity"/>
    <property type="evidence" value="ECO:0007669"/>
    <property type="project" value="TreeGrafter"/>
</dbReference>
<dbReference type="PANTHER" id="PTHR11644:SF2">
    <property type="entry name" value="CYTIDINE DEAMINASE"/>
    <property type="match status" value="1"/>
</dbReference>
<organism evidence="3 4">
    <name type="scientific">Candidatus Staskawiczbacteria bacterium RIFCSPHIGHO2_02_FULL_34_9</name>
    <dbReference type="NCBI Taxonomy" id="1802206"/>
    <lineage>
        <taxon>Bacteria</taxon>
        <taxon>Candidatus Staskawicziibacteriota</taxon>
    </lineage>
</organism>
<proteinExistence type="inferred from homology"/>
<dbReference type="Proteomes" id="UP000176421">
    <property type="component" value="Unassembled WGS sequence"/>
</dbReference>
<gene>
    <name evidence="3" type="ORF">A3D35_02580</name>
</gene>
<dbReference type="GO" id="GO:0008270">
    <property type="term" value="F:zinc ion binding"/>
    <property type="evidence" value="ECO:0007669"/>
    <property type="project" value="TreeGrafter"/>
</dbReference>
<dbReference type="PROSITE" id="PS51747">
    <property type="entry name" value="CYT_DCMP_DEAMINASES_2"/>
    <property type="match status" value="1"/>
</dbReference>
<dbReference type="AlphaFoldDB" id="A0A1G2I0M7"/>
<dbReference type="SUPFAM" id="SSF53927">
    <property type="entry name" value="Cytidine deaminase-like"/>
    <property type="match status" value="1"/>
</dbReference>
<evidence type="ECO:0000259" key="2">
    <source>
        <dbReference type="PROSITE" id="PS51747"/>
    </source>
</evidence>
<comment type="caution">
    <text evidence="3">The sequence shown here is derived from an EMBL/GenBank/DDBJ whole genome shotgun (WGS) entry which is preliminary data.</text>
</comment>
<dbReference type="PANTHER" id="PTHR11644">
    <property type="entry name" value="CYTIDINE DEAMINASE"/>
    <property type="match status" value="1"/>
</dbReference>
<name>A0A1G2I0M7_9BACT</name>
<accession>A0A1G2I0M7</accession>
<dbReference type="EMBL" id="MHOS01000034">
    <property type="protein sequence ID" value="OGZ67628.1"/>
    <property type="molecule type" value="Genomic_DNA"/>
</dbReference>
<dbReference type="Pfam" id="PF00383">
    <property type="entry name" value="dCMP_cyt_deam_1"/>
    <property type="match status" value="1"/>
</dbReference>
<dbReference type="CDD" id="cd01283">
    <property type="entry name" value="cytidine_deaminase"/>
    <property type="match status" value="1"/>
</dbReference>
<dbReference type="InterPro" id="IPR016193">
    <property type="entry name" value="Cytidine_deaminase-like"/>
</dbReference>
<dbReference type="STRING" id="1802206.A3D35_02580"/>
<dbReference type="InterPro" id="IPR002125">
    <property type="entry name" value="CMP_dCMP_dom"/>
</dbReference>
<dbReference type="GO" id="GO:0055086">
    <property type="term" value="P:nucleobase-containing small molecule metabolic process"/>
    <property type="evidence" value="ECO:0007669"/>
    <property type="project" value="UniProtKB-ARBA"/>
</dbReference>